<dbReference type="Gene3D" id="3.40.309.10">
    <property type="entry name" value="Aldehyde Dehydrogenase, Chain A, domain 2"/>
    <property type="match status" value="1"/>
</dbReference>
<evidence type="ECO:0000259" key="1">
    <source>
        <dbReference type="Pfam" id="PF00171"/>
    </source>
</evidence>
<dbReference type="Proteomes" id="UP001160130">
    <property type="component" value="Unassembled WGS sequence"/>
</dbReference>
<dbReference type="InterPro" id="IPR015590">
    <property type="entry name" value="Aldehyde_DH_dom"/>
</dbReference>
<reference evidence="2 3" key="1">
    <citation type="submission" date="2023-04" db="EMBL/GenBank/DDBJ databases">
        <title>Forest soil microbial communities from Buena Vista Peninsula, Colon Province, Panama.</title>
        <authorList>
            <person name="Bouskill N."/>
        </authorList>
    </citation>
    <scope>NUCLEOTIDE SEQUENCE [LARGE SCALE GENOMIC DNA]</scope>
    <source>
        <strain evidence="2 3">AC80</strain>
    </source>
</reference>
<sequence>MPFGGIDRSGHGREGGRSAIELYTRVKSVWTSLHDDEVTADICL</sequence>
<proteinExistence type="predicted"/>
<evidence type="ECO:0000313" key="2">
    <source>
        <dbReference type="EMBL" id="MDH6198564.1"/>
    </source>
</evidence>
<dbReference type="SUPFAM" id="SSF53720">
    <property type="entry name" value="ALDH-like"/>
    <property type="match status" value="1"/>
</dbReference>
<name>A0ABT6L6L9_9MYCO</name>
<keyword evidence="3" id="KW-1185">Reference proteome</keyword>
<organism evidence="2 3">
    <name type="scientific">Mycolicibacterium frederiksbergense</name>
    <dbReference type="NCBI Taxonomy" id="117567"/>
    <lineage>
        <taxon>Bacteria</taxon>
        <taxon>Bacillati</taxon>
        <taxon>Actinomycetota</taxon>
        <taxon>Actinomycetes</taxon>
        <taxon>Mycobacteriales</taxon>
        <taxon>Mycobacteriaceae</taxon>
        <taxon>Mycolicibacterium</taxon>
    </lineage>
</organism>
<gene>
    <name evidence="2" type="ORF">M2272_005223</name>
</gene>
<dbReference type="RefSeq" id="WP_280835132.1">
    <property type="nucleotide sequence ID" value="NZ_JARXVE010000011.1"/>
</dbReference>
<dbReference type="EMBL" id="JARXVE010000011">
    <property type="protein sequence ID" value="MDH6198564.1"/>
    <property type="molecule type" value="Genomic_DNA"/>
</dbReference>
<evidence type="ECO:0000313" key="3">
    <source>
        <dbReference type="Proteomes" id="UP001160130"/>
    </source>
</evidence>
<dbReference type="InterPro" id="IPR016163">
    <property type="entry name" value="Ald_DH_C"/>
</dbReference>
<feature type="domain" description="Aldehyde dehydrogenase" evidence="1">
    <location>
        <begin position="1"/>
        <end position="29"/>
    </location>
</feature>
<comment type="caution">
    <text evidence="2">The sequence shown here is derived from an EMBL/GenBank/DDBJ whole genome shotgun (WGS) entry which is preliminary data.</text>
</comment>
<dbReference type="InterPro" id="IPR016161">
    <property type="entry name" value="Ald_DH/histidinol_DH"/>
</dbReference>
<protein>
    <submittedName>
        <fullName evidence="2">Acyl-CoA reductase-like NAD-dependent aldehyde dehydrogenase</fullName>
    </submittedName>
</protein>
<dbReference type="Pfam" id="PF00171">
    <property type="entry name" value="Aldedh"/>
    <property type="match status" value="1"/>
</dbReference>
<accession>A0ABT6L6L9</accession>